<evidence type="ECO:0000313" key="5">
    <source>
        <dbReference type="Proteomes" id="UP000001680"/>
    </source>
</evidence>
<dbReference type="HOGENOM" id="CLU_088965_2_4_4"/>
<dbReference type="RefSeq" id="WP_012367308.1">
    <property type="nucleotide sequence ID" value="NC_010553.1"/>
</dbReference>
<dbReference type="InterPro" id="IPR050263">
    <property type="entry name" value="Bact_Fimbrial_Adh_Pro"/>
</dbReference>
<dbReference type="KEGG" id="bac:BamMC406_6670"/>
<protein>
    <submittedName>
        <fullName evidence="4">Fimbrial protein</fullName>
    </submittedName>
</protein>
<dbReference type="GO" id="GO:0043709">
    <property type="term" value="P:cell adhesion involved in single-species biofilm formation"/>
    <property type="evidence" value="ECO:0007669"/>
    <property type="project" value="TreeGrafter"/>
</dbReference>
<keyword evidence="1 2" id="KW-0732">Signal</keyword>
<dbReference type="AlphaFoldDB" id="B1Z6J7"/>
<reference evidence="5" key="1">
    <citation type="submission" date="2008-04" db="EMBL/GenBank/DDBJ databases">
        <title>Complete sequence of plasmid 1 of Burkholderia ambifaria MC40-6.</title>
        <authorList>
            <person name="Copeland A."/>
            <person name="Lucas S."/>
            <person name="Lapidus A."/>
            <person name="Glavina del Rio T."/>
            <person name="Dalin E."/>
            <person name="Tice H."/>
            <person name="Pitluck S."/>
            <person name="Chain P."/>
            <person name="Malfatti S."/>
            <person name="Shin M."/>
            <person name="Vergez L."/>
            <person name="Lang D."/>
            <person name="Schmutz J."/>
            <person name="Larimer F."/>
            <person name="Land M."/>
            <person name="Hauser L."/>
            <person name="Kyrpides N."/>
            <person name="Lykidis A."/>
            <person name="Ramette A."/>
            <person name="Konstantinidis K."/>
            <person name="Tiedje J."/>
            <person name="Richardson P."/>
        </authorList>
    </citation>
    <scope>NUCLEOTIDE SEQUENCE [LARGE SCALE GENOMIC DNA]</scope>
    <source>
        <strain evidence="5">MC40-6</strain>
        <plasmid evidence="5">Plasmid pBMC401</plasmid>
    </source>
</reference>
<gene>
    <name evidence="4" type="ordered locus">BamMC406_6670</name>
</gene>
<feature type="signal peptide" evidence="2">
    <location>
        <begin position="1"/>
        <end position="23"/>
    </location>
</feature>
<sequence length="181" mass="18547">MTASKRIALGVAAAVLAGPGSVAWGVSNPTVTIKFQGSYHSVTCTVAGGNENQTVKLPRISTASLSSPGRTAGATAFSIALRCDSSVDAVRIYFQRGVTTNANGNLDVEDVNSATSAKGVQVQLLNGDGSPIQVGNAATMRSVRVDSATTTAVPFGAQYYATAATRAGKVRTYATFVIQMP</sequence>
<dbReference type="InterPro" id="IPR036937">
    <property type="entry name" value="Adhesion_dom_fimbrial_sf"/>
</dbReference>
<dbReference type="GO" id="GO:0009289">
    <property type="term" value="C:pilus"/>
    <property type="evidence" value="ECO:0007669"/>
    <property type="project" value="InterPro"/>
</dbReference>
<feature type="chain" id="PRO_5002773877" evidence="2">
    <location>
        <begin position="24"/>
        <end position="181"/>
    </location>
</feature>
<evidence type="ECO:0000313" key="4">
    <source>
        <dbReference type="EMBL" id="ACB69074.1"/>
    </source>
</evidence>
<name>B1Z6J7_BURA4</name>
<evidence type="ECO:0000256" key="1">
    <source>
        <dbReference type="ARBA" id="ARBA00022729"/>
    </source>
</evidence>
<dbReference type="InterPro" id="IPR000259">
    <property type="entry name" value="Adhesion_dom_fimbrial"/>
</dbReference>
<dbReference type="InterPro" id="IPR008966">
    <property type="entry name" value="Adhesion_dom_sf"/>
</dbReference>
<dbReference type="SUPFAM" id="SSF49401">
    <property type="entry name" value="Bacterial adhesins"/>
    <property type="match status" value="1"/>
</dbReference>
<dbReference type="Proteomes" id="UP000001680">
    <property type="component" value="Plasmid pBMC401"/>
</dbReference>
<geneLocation type="plasmid" evidence="4 5">
    <name>pBMC401</name>
</geneLocation>
<dbReference type="Pfam" id="PF00419">
    <property type="entry name" value="Fimbrial"/>
    <property type="match status" value="1"/>
</dbReference>
<feature type="domain" description="Fimbrial-type adhesion" evidence="3">
    <location>
        <begin position="33"/>
        <end position="179"/>
    </location>
</feature>
<dbReference type="PANTHER" id="PTHR33420">
    <property type="entry name" value="FIMBRIAL SUBUNIT ELFA-RELATED"/>
    <property type="match status" value="1"/>
</dbReference>
<dbReference type="EMBL" id="CP001028">
    <property type="protein sequence ID" value="ACB69074.1"/>
    <property type="molecule type" value="Genomic_DNA"/>
</dbReference>
<evidence type="ECO:0000259" key="3">
    <source>
        <dbReference type="Pfam" id="PF00419"/>
    </source>
</evidence>
<dbReference type="Gene3D" id="2.60.40.1090">
    <property type="entry name" value="Fimbrial-type adhesion domain"/>
    <property type="match status" value="1"/>
</dbReference>
<evidence type="ECO:0000256" key="2">
    <source>
        <dbReference type="SAM" id="SignalP"/>
    </source>
</evidence>
<keyword evidence="4" id="KW-0614">Plasmid</keyword>
<proteinExistence type="predicted"/>
<accession>B1Z6J7</accession>
<dbReference type="PANTHER" id="PTHR33420:SF3">
    <property type="entry name" value="FIMBRIAL SUBUNIT ELFA"/>
    <property type="match status" value="1"/>
</dbReference>
<organism evidence="4 5">
    <name type="scientific">Burkholderia ambifaria (strain MC40-6)</name>
    <dbReference type="NCBI Taxonomy" id="398577"/>
    <lineage>
        <taxon>Bacteria</taxon>
        <taxon>Pseudomonadati</taxon>
        <taxon>Pseudomonadota</taxon>
        <taxon>Betaproteobacteria</taxon>
        <taxon>Burkholderiales</taxon>
        <taxon>Burkholderiaceae</taxon>
        <taxon>Burkholderia</taxon>
        <taxon>Burkholderia cepacia complex</taxon>
    </lineage>
</organism>